<protein>
    <submittedName>
        <fullName evidence="1">Uncharacterized protein</fullName>
    </submittedName>
</protein>
<dbReference type="AlphaFoldDB" id="A0AAE0AAW5"/>
<sequence length="169" mass="19908">MLDSWNAKRRLQHRQDISNKRKVLKKASRTDVPISWNNIRRLENQLDDAFNMEERYWCQRANIDWIKSGDKNSGFIHAKASVRKTRNRVIRLLDENGFWCDSKDEMEVIISNYYNNLFNSSNHKKEDIENVTNGVTTKLSKQMVRYLETKFTTVDVTKAVFDMGPTKAS</sequence>
<evidence type="ECO:0000313" key="1">
    <source>
        <dbReference type="EMBL" id="KAK3206992.1"/>
    </source>
</evidence>
<organism evidence="1 2">
    <name type="scientific">Dipteronia sinensis</name>
    <dbReference type="NCBI Taxonomy" id="43782"/>
    <lineage>
        <taxon>Eukaryota</taxon>
        <taxon>Viridiplantae</taxon>
        <taxon>Streptophyta</taxon>
        <taxon>Embryophyta</taxon>
        <taxon>Tracheophyta</taxon>
        <taxon>Spermatophyta</taxon>
        <taxon>Magnoliopsida</taxon>
        <taxon>eudicotyledons</taxon>
        <taxon>Gunneridae</taxon>
        <taxon>Pentapetalae</taxon>
        <taxon>rosids</taxon>
        <taxon>malvids</taxon>
        <taxon>Sapindales</taxon>
        <taxon>Sapindaceae</taxon>
        <taxon>Hippocastanoideae</taxon>
        <taxon>Acereae</taxon>
        <taxon>Dipteronia</taxon>
    </lineage>
</organism>
<gene>
    <name evidence="1" type="ORF">Dsin_021038</name>
</gene>
<comment type="caution">
    <text evidence="1">The sequence shown here is derived from an EMBL/GenBank/DDBJ whole genome shotgun (WGS) entry which is preliminary data.</text>
</comment>
<dbReference type="Proteomes" id="UP001281410">
    <property type="component" value="Unassembled WGS sequence"/>
</dbReference>
<name>A0AAE0AAW5_9ROSI</name>
<evidence type="ECO:0000313" key="2">
    <source>
        <dbReference type="Proteomes" id="UP001281410"/>
    </source>
</evidence>
<reference evidence="1" key="1">
    <citation type="journal article" date="2023" name="Plant J.">
        <title>Genome sequences and population genomics provide insights into the demographic history, inbreeding, and mutation load of two 'living fossil' tree species of Dipteronia.</title>
        <authorList>
            <person name="Feng Y."/>
            <person name="Comes H.P."/>
            <person name="Chen J."/>
            <person name="Zhu S."/>
            <person name="Lu R."/>
            <person name="Zhang X."/>
            <person name="Li P."/>
            <person name="Qiu J."/>
            <person name="Olsen K.M."/>
            <person name="Qiu Y."/>
        </authorList>
    </citation>
    <scope>NUCLEOTIDE SEQUENCE</scope>
    <source>
        <strain evidence="1">NBL</strain>
    </source>
</reference>
<proteinExistence type="predicted"/>
<dbReference type="EMBL" id="JANJYJ010000006">
    <property type="protein sequence ID" value="KAK3206992.1"/>
    <property type="molecule type" value="Genomic_DNA"/>
</dbReference>
<accession>A0AAE0AAW5</accession>
<keyword evidence="2" id="KW-1185">Reference proteome</keyword>